<evidence type="ECO:0000259" key="3">
    <source>
        <dbReference type="Pfam" id="PF03417"/>
    </source>
</evidence>
<evidence type="ECO:0000256" key="1">
    <source>
        <dbReference type="SAM" id="Phobius"/>
    </source>
</evidence>
<keyword evidence="1" id="KW-0812">Transmembrane</keyword>
<dbReference type="PANTHER" id="PTHR34180">
    <property type="entry name" value="PEPTIDASE C45"/>
    <property type="match status" value="1"/>
</dbReference>
<dbReference type="Proteomes" id="UP001162640">
    <property type="component" value="Unassembled WGS sequence"/>
</dbReference>
<feature type="domain" description="Peptidase C45 hydrolase" evidence="3">
    <location>
        <begin position="144"/>
        <end position="352"/>
    </location>
</feature>
<comment type="caution">
    <text evidence="4">The sequence shown here is derived from an EMBL/GenBank/DDBJ whole genome shotgun (WGS) entry which is preliminary data.</text>
</comment>
<dbReference type="Pfam" id="PF03417">
    <property type="entry name" value="AAT"/>
    <property type="match status" value="1"/>
</dbReference>
<evidence type="ECO:0000256" key="2">
    <source>
        <dbReference type="SAM" id="SignalP"/>
    </source>
</evidence>
<dbReference type="InterPro" id="IPR047801">
    <property type="entry name" value="Peptidase_C45"/>
</dbReference>
<evidence type="ECO:0000313" key="5">
    <source>
        <dbReference type="Proteomes" id="UP001162640"/>
    </source>
</evidence>
<name>A0A9W7BRQ4_9STRA</name>
<proteinExistence type="predicted"/>
<protein>
    <recommendedName>
        <fullName evidence="3">Peptidase C45 hydrolase domain-containing protein</fullName>
    </recommendedName>
</protein>
<keyword evidence="2" id="KW-0732">Signal</keyword>
<reference evidence="5" key="1">
    <citation type="journal article" date="2023" name="Commun. Biol.">
        <title>Genome analysis of Parmales, the sister group of diatoms, reveals the evolutionary specialization of diatoms from phago-mixotrophs to photoautotrophs.</title>
        <authorList>
            <person name="Ban H."/>
            <person name="Sato S."/>
            <person name="Yoshikawa S."/>
            <person name="Yamada K."/>
            <person name="Nakamura Y."/>
            <person name="Ichinomiya M."/>
            <person name="Sato N."/>
            <person name="Blanc-Mathieu R."/>
            <person name="Endo H."/>
            <person name="Kuwata A."/>
            <person name="Ogata H."/>
        </authorList>
    </citation>
    <scope>NUCLEOTIDE SEQUENCE [LARGE SCALE GENOMIC DNA]</scope>
</reference>
<feature type="signal peptide" evidence="2">
    <location>
        <begin position="1"/>
        <end position="25"/>
    </location>
</feature>
<dbReference type="NCBIfam" id="NF040521">
    <property type="entry name" value="C45_proenzyme"/>
    <property type="match status" value="1"/>
</dbReference>
<keyword evidence="1" id="KW-0472">Membrane</keyword>
<dbReference type="AlphaFoldDB" id="A0A9W7BRQ4"/>
<dbReference type="EMBL" id="BLQM01000604">
    <property type="protein sequence ID" value="GMH95397.1"/>
    <property type="molecule type" value="Genomic_DNA"/>
</dbReference>
<evidence type="ECO:0000313" key="4">
    <source>
        <dbReference type="EMBL" id="GMH95397.1"/>
    </source>
</evidence>
<organism evidence="4 5">
    <name type="scientific">Triparma laevis f. inornata</name>
    <dbReference type="NCBI Taxonomy" id="1714386"/>
    <lineage>
        <taxon>Eukaryota</taxon>
        <taxon>Sar</taxon>
        <taxon>Stramenopiles</taxon>
        <taxon>Ochrophyta</taxon>
        <taxon>Bolidophyceae</taxon>
        <taxon>Parmales</taxon>
        <taxon>Triparmaceae</taxon>
        <taxon>Triparma</taxon>
    </lineage>
</organism>
<dbReference type="Gene3D" id="3.60.60.10">
    <property type="entry name" value="Penicillin V Acylase, Chain A"/>
    <property type="match status" value="1"/>
</dbReference>
<feature type="transmembrane region" description="Helical" evidence="1">
    <location>
        <begin position="404"/>
        <end position="422"/>
    </location>
</feature>
<accession>A0A9W7BRQ4</accession>
<dbReference type="InterPro" id="IPR005079">
    <property type="entry name" value="Peptidase_C45_hydrolase"/>
</dbReference>
<dbReference type="PANTHER" id="PTHR34180:SF1">
    <property type="entry name" value="BETA-ALANYL-DOPAMINE_CARCININE HYDROLASE"/>
    <property type="match status" value="1"/>
</dbReference>
<dbReference type="InterPro" id="IPR047794">
    <property type="entry name" value="C45_proenzyme-like"/>
</dbReference>
<keyword evidence="1" id="KW-1133">Transmembrane helix</keyword>
<sequence length="438" mass="48812">MPHTSSRFAIFLSPLLLLLTRTTLASILDRIATCSPGSTPHQCGSQVGLQMKTQINHYVNTNDSVSKLRDFIETDFGSTLLSQYLDLHTSTFPHYISEISGLSTSSNTPFNLLFAINIQSELLLHLDNDYELTGCSDYHVRNLWSHNEDGPPSSDTYMVKTDQYIAFTYPGQLSGWAWSLNRHGICQSINALTSYNGEIGIGVKFLARSLLDASSLDEAISLTKNINNGGGQHFNLGQFQNPSIYSIETSSLTPTSVLNISKKTHFFHANIYQHNDANPIKGDVISSIHRLSRATTHFTQSENPPTSVSDLLNIMSDQSDPFNYYIYRGNNNVDHDVTFTTTIFDLKNGMVSVWDERTVEGVEARVVYGVKNGEIVVLDNVDERSFTSDKGVGFEMLTLPIPNYVYLGMGGVMVVMCFLSKCKFTRKRNGEKGYELIT</sequence>
<gene>
    <name evidence="4" type="ORF">TL16_g13145</name>
</gene>
<feature type="chain" id="PRO_5040879251" description="Peptidase C45 hydrolase domain-containing protein" evidence="2">
    <location>
        <begin position="26"/>
        <end position="438"/>
    </location>
</feature>